<evidence type="ECO:0000256" key="2">
    <source>
        <dbReference type="SAM" id="MobiDB-lite"/>
    </source>
</evidence>
<comment type="similarity">
    <text evidence="1">Belongs to the LytR/CpsA/Psr (LCP) family.</text>
</comment>
<evidence type="ECO:0000259" key="3">
    <source>
        <dbReference type="Pfam" id="PF03816"/>
    </source>
</evidence>
<dbReference type="RefSeq" id="WP_172749736.1">
    <property type="nucleotide sequence ID" value="NZ_JAKNHQ010000011.1"/>
</dbReference>
<dbReference type="NCBIfam" id="TIGR00350">
    <property type="entry name" value="lytR_cpsA_psr"/>
    <property type="match status" value="1"/>
</dbReference>
<feature type="domain" description="Cell envelope-related transcriptional attenuator" evidence="3">
    <location>
        <begin position="108"/>
        <end position="250"/>
    </location>
</feature>
<name>A0ABS9MKZ3_9FIRM</name>
<evidence type="ECO:0000313" key="4">
    <source>
        <dbReference type="EMBL" id="MCG4611129.1"/>
    </source>
</evidence>
<comment type="caution">
    <text evidence="4">The sequence shown here is derived from an EMBL/GenBank/DDBJ whole genome shotgun (WGS) entry which is preliminary data.</text>
</comment>
<protein>
    <submittedName>
        <fullName evidence="4">LCP family protein</fullName>
    </submittedName>
</protein>
<sequence length="336" mass="37562">MAAWKKAAVTVGGILLVLLIVFGAGILVAKHYLNKINRVDESTVSTISPEDEDFEVDELPPETTNSGVERPMDSNEILWAPVEPLKDEQLINLMLVGQDRRKGEGRQRSDTMILCSINPKTNQVSLISFMRDLYVQIPGGYSDNRLNAAYYFGGFPLLDDAMFKNFGITIDGNIEVDFERFVKVIDVLGGVDIVLTAEEANYLGKGTFAGKNHLDGEMALEYARIRAIDNDFYRTARQRAILEAAFKKMKDLGLSEITALLNAMLPSLTTDLSDGQILALMGTLFPGLRSMEIQSYRVPADQTYYDAMIRGMAVLVPDLERIQELLRTEYLPLRTY</sequence>
<dbReference type="Gene3D" id="3.40.630.190">
    <property type="entry name" value="LCP protein"/>
    <property type="match status" value="1"/>
</dbReference>
<evidence type="ECO:0000256" key="1">
    <source>
        <dbReference type="ARBA" id="ARBA00006068"/>
    </source>
</evidence>
<dbReference type="PANTHER" id="PTHR33392:SF6">
    <property type="entry name" value="POLYISOPRENYL-TEICHOIC ACID--PEPTIDOGLYCAN TEICHOIC ACID TRANSFERASE TAGU"/>
    <property type="match status" value="1"/>
</dbReference>
<organism evidence="4 5">
    <name type="scientific">Anaeromassilibacillus senegalensis</name>
    <dbReference type="NCBI Taxonomy" id="1673717"/>
    <lineage>
        <taxon>Bacteria</taxon>
        <taxon>Bacillati</taxon>
        <taxon>Bacillota</taxon>
        <taxon>Clostridia</taxon>
        <taxon>Eubacteriales</taxon>
        <taxon>Acutalibacteraceae</taxon>
        <taxon>Anaeromassilibacillus</taxon>
    </lineage>
</organism>
<dbReference type="PANTHER" id="PTHR33392">
    <property type="entry name" value="POLYISOPRENYL-TEICHOIC ACID--PEPTIDOGLYCAN TEICHOIC ACID TRANSFERASE TAGU"/>
    <property type="match status" value="1"/>
</dbReference>
<dbReference type="InterPro" id="IPR050922">
    <property type="entry name" value="LytR/CpsA/Psr_CW_biosynth"/>
</dbReference>
<gene>
    <name evidence="4" type="ORF">L0P57_09325</name>
</gene>
<reference evidence="4 5" key="1">
    <citation type="submission" date="2022-01" db="EMBL/GenBank/DDBJ databases">
        <title>Collection of gut derived symbiotic bacterial strains cultured from healthy donors.</title>
        <authorList>
            <person name="Lin H."/>
            <person name="Kohout C."/>
            <person name="Waligurski E."/>
            <person name="Pamer E.G."/>
        </authorList>
    </citation>
    <scope>NUCLEOTIDE SEQUENCE [LARGE SCALE GENOMIC DNA]</scope>
    <source>
        <strain evidence="4 5">DFI.7.58</strain>
    </source>
</reference>
<feature type="compositionally biased region" description="Acidic residues" evidence="2">
    <location>
        <begin position="49"/>
        <end position="60"/>
    </location>
</feature>
<feature type="region of interest" description="Disordered" evidence="2">
    <location>
        <begin position="47"/>
        <end position="70"/>
    </location>
</feature>
<dbReference type="InterPro" id="IPR004474">
    <property type="entry name" value="LytR_CpsA_psr"/>
</dbReference>
<accession>A0ABS9MKZ3</accession>
<proteinExistence type="inferred from homology"/>
<dbReference type="Proteomes" id="UP001298681">
    <property type="component" value="Unassembled WGS sequence"/>
</dbReference>
<dbReference type="Pfam" id="PF03816">
    <property type="entry name" value="LytR_cpsA_psr"/>
    <property type="match status" value="1"/>
</dbReference>
<dbReference type="EMBL" id="JAKNHQ010000011">
    <property type="protein sequence ID" value="MCG4611129.1"/>
    <property type="molecule type" value="Genomic_DNA"/>
</dbReference>
<evidence type="ECO:0000313" key="5">
    <source>
        <dbReference type="Proteomes" id="UP001298681"/>
    </source>
</evidence>
<keyword evidence="5" id="KW-1185">Reference proteome</keyword>